<evidence type="ECO:0000313" key="1">
    <source>
        <dbReference type="EMBL" id="GAH15154.1"/>
    </source>
</evidence>
<protein>
    <submittedName>
        <fullName evidence="1">Uncharacterized protein</fullName>
    </submittedName>
</protein>
<name>X1EDD5_9ZZZZ</name>
<feature type="non-terminal residue" evidence="1">
    <location>
        <position position="1"/>
    </location>
</feature>
<organism evidence="1">
    <name type="scientific">marine sediment metagenome</name>
    <dbReference type="NCBI Taxonomy" id="412755"/>
    <lineage>
        <taxon>unclassified sequences</taxon>
        <taxon>metagenomes</taxon>
        <taxon>ecological metagenomes</taxon>
    </lineage>
</organism>
<accession>X1EDD5</accession>
<dbReference type="AlphaFoldDB" id="X1EDD5"/>
<dbReference type="EMBL" id="BART01031508">
    <property type="protein sequence ID" value="GAH15154.1"/>
    <property type="molecule type" value="Genomic_DNA"/>
</dbReference>
<gene>
    <name evidence="1" type="ORF">S01H4_54717</name>
</gene>
<proteinExistence type="predicted"/>
<comment type="caution">
    <text evidence="1">The sequence shown here is derived from an EMBL/GenBank/DDBJ whole genome shotgun (WGS) entry which is preliminary data.</text>
</comment>
<sequence>YLEVGKVYEVVKTEGHTWHSLYYIDVNGKSIPFNTVCFSSITTE</sequence>
<reference evidence="1" key="1">
    <citation type="journal article" date="2014" name="Front. Microbiol.">
        <title>High frequency of phylogenetically diverse reductive dehalogenase-homologous genes in deep subseafloor sedimentary metagenomes.</title>
        <authorList>
            <person name="Kawai M."/>
            <person name="Futagami T."/>
            <person name="Toyoda A."/>
            <person name="Takaki Y."/>
            <person name="Nishi S."/>
            <person name="Hori S."/>
            <person name="Arai W."/>
            <person name="Tsubouchi T."/>
            <person name="Morono Y."/>
            <person name="Uchiyama I."/>
            <person name="Ito T."/>
            <person name="Fujiyama A."/>
            <person name="Inagaki F."/>
            <person name="Takami H."/>
        </authorList>
    </citation>
    <scope>NUCLEOTIDE SEQUENCE</scope>
    <source>
        <strain evidence="1">Expedition CK06-06</strain>
    </source>
</reference>